<dbReference type="AlphaFoldDB" id="A0A645AB51"/>
<protein>
    <submittedName>
        <fullName evidence="1">Uncharacterized protein</fullName>
    </submittedName>
</protein>
<gene>
    <name evidence="1" type="ORF">SDC9_97188</name>
</gene>
<organism evidence="1">
    <name type="scientific">bioreactor metagenome</name>
    <dbReference type="NCBI Taxonomy" id="1076179"/>
    <lineage>
        <taxon>unclassified sequences</taxon>
        <taxon>metagenomes</taxon>
        <taxon>ecological metagenomes</taxon>
    </lineage>
</organism>
<evidence type="ECO:0000313" key="1">
    <source>
        <dbReference type="EMBL" id="MPM50449.1"/>
    </source>
</evidence>
<reference evidence="1" key="1">
    <citation type="submission" date="2019-08" db="EMBL/GenBank/DDBJ databases">
        <authorList>
            <person name="Kucharzyk K."/>
            <person name="Murdoch R.W."/>
            <person name="Higgins S."/>
            <person name="Loffler F."/>
        </authorList>
    </citation>
    <scope>NUCLEOTIDE SEQUENCE</scope>
</reference>
<name>A0A645AB51_9ZZZZ</name>
<accession>A0A645AB51</accession>
<dbReference type="EMBL" id="VSSQ01012976">
    <property type="protein sequence ID" value="MPM50449.1"/>
    <property type="molecule type" value="Genomic_DNA"/>
</dbReference>
<proteinExistence type="predicted"/>
<comment type="caution">
    <text evidence="1">The sequence shown here is derived from an EMBL/GenBank/DDBJ whole genome shotgun (WGS) entry which is preliminary data.</text>
</comment>
<sequence>MCFALTGHTVKAQEPATGALSTEITSTEITYEQFPDEFKSIIEPTATIFS</sequence>